<gene>
    <name evidence="2" type="ORF">SAMN06265376_101724</name>
</gene>
<proteinExistence type="predicted"/>
<dbReference type="Proteomes" id="UP000198379">
    <property type="component" value="Unassembled WGS sequence"/>
</dbReference>
<feature type="domain" description="DUF302" evidence="1">
    <location>
        <begin position="66"/>
        <end position="126"/>
    </location>
</feature>
<dbReference type="InterPro" id="IPR035923">
    <property type="entry name" value="TT1751-like_sf"/>
</dbReference>
<dbReference type="PANTHER" id="PTHR38342:SF2">
    <property type="entry name" value="INNER MEMBRANE OR EXPORTED"/>
    <property type="match status" value="1"/>
</dbReference>
<accession>A0A238W5X2</accession>
<name>A0A238W5X2_9FLAO</name>
<dbReference type="Gene3D" id="3.30.310.70">
    <property type="entry name" value="TT1751-like domain"/>
    <property type="match status" value="2"/>
</dbReference>
<dbReference type="RefSeq" id="WP_089370044.1">
    <property type="nucleotide sequence ID" value="NZ_BMEP01000002.1"/>
</dbReference>
<keyword evidence="3" id="KW-1185">Reference proteome</keyword>
<dbReference type="CDD" id="cd14797">
    <property type="entry name" value="DUF302"/>
    <property type="match status" value="2"/>
</dbReference>
<dbReference type="EMBL" id="FZNY01000001">
    <property type="protein sequence ID" value="SNR41952.1"/>
    <property type="molecule type" value="Genomic_DNA"/>
</dbReference>
<dbReference type="PANTHER" id="PTHR38342">
    <property type="entry name" value="SLR5037 PROTEIN"/>
    <property type="match status" value="1"/>
</dbReference>
<dbReference type="AlphaFoldDB" id="A0A238W5X2"/>
<dbReference type="OrthoDB" id="9799367at2"/>
<dbReference type="SUPFAM" id="SSF103247">
    <property type="entry name" value="TT1751-like"/>
    <property type="match status" value="2"/>
</dbReference>
<dbReference type="InterPro" id="IPR005180">
    <property type="entry name" value="DUF302"/>
</dbReference>
<evidence type="ECO:0000313" key="2">
    <source>
        <dbReference type="EMBL" id="SNR41952.1"/>
    </source>
</evidence>
<feature type="domain" description="DUF302" evidence="1">
    <location>
        <begin position="204"/>
        <end position="264"/>
    </location>
</feature>
<organism evidence="2 3">
    <name type="scientific">Dokdonia pacifica</name>
    <dbReference type="NCBI Taxonomy" id="1627892"/>
    <lineage>
        <taxon>Bacteria</taxon>
        <taxon>Pseudomonadati</taxon>
        <taxon>Bacteroidota</taxon>
        <taxon>Flavobacteriia</taxon>
        <taxon>Flavobacteriales</taxon>
        <taxon>Flavobacteriaceae</taxon>
        <taxon>Dokdonia</taxon>
    </lineage>
</organism>
<sequence length="298" mass="32383">MKNGIYFLFLLMLGISCTQKQQKPTTTSSMRTSEFITVSNEKTVSQLADTLISQLEEKGFKIIANIDHSIAATKAGLELRPTRTLIFGNPKGGTLLMQQDQRIGLDLPLKILVWEDEAGDAQVSYYNATTLTSRYGISEPQAVITKVNGALAGFAGNNEIEGASVAAITPQLITKESPYTADETFEKLQEVITAKGLHIMAIVPHDKAAASVDLELRPTRVLIFGNPKVGTLLMQSNQSIGIDLPLKVLVHEDANGTVYVSYFDATFLTNRHGITDKTEVVQKVNTALDGITDAVITQ</sequence>
<dbReference type="PROSITE" id="PS51257">
    <property type="entry name" value="PROKAR_LIPOPROTEIN"/>
    <property type="match status" value="1"/>
</dbReference>
<evidence type="ECO:0000313" key="3">
    <source>
        <dbReference type="Proteomes" id="UP000198379"/>
    </source>
</evidence>
<dbReference type="Pfam" id="PF03625">
    <property type="entry name" value="DUF302"/>
    <property type="match status" value="2"/>
</dbReference>
<reference evidence="2 3" key="1">
    <citation type="submission" date="2017-06" db="EMBL/GenBank/DDBJ databases">
        <authorList>
            <person name="Kim H.J."/>
            <person name="Triplett B.A."/>
        </authorList>
    </citation>
    <scope>NUCLEOTIDE SEQUENCE [LARGE SCALE GENOMIC DNA]</scope>
    <source>
        <strain evidence="2 3">DSM 25597</strain>
    </source>
</reference>
<protein>
    <submittedName>
        <fullName evidence="2">Uncharacterized conserved protein, DUF302 family</fullName>
    </submittedName>
</protein>
<evidence type="ECO:0000259" key="1">
    <source>
        <dbReference type="Pfam" id="PF03625"/>
    </source>
</evidence>